<dbReference type="AlphaFoldDB" id="A0A0D6A2I6"/>
<dbReference type="KEGG" id="lae:LBAT_0653"/>
<organism evidence="7 9">
    <name type="scientific">Lactobacillus acetotolerans</name>
    <dbReference type="NCBI Taxonomy" id="1600"/>
    <lineage>
        <taxon>Bacteria</taxon>
        <taxon>Bacillati</taxon>
        <taxon>Bacillota</taxon>
        <taxon>Bacilli</taxon>
        <taxon>Lactobacillales</taxon>
        <taxon>Lactobacillaceae</taxon>
        <taxon>Lactobacillus</taxon>
    </lineage>
</organism>
<dbReference type="SMART" id="SM00983">
    <property type="entry name" value="TPK_B1_binding"/>
    <property type="match status" value="1"/>
</dbReference>
<dbReference type="InterPro" id="IPR053149">
    <property type="entry name" value="TPK"/>
</dbReference>
<dbReference type="Proteomes" id="UP000035709">
    <property type="component" value="Chromosome"/>
</dbReference>
<dbReference type="STRING" id="1600.LBAT_0653"/>
<dbReference type="Pfam" id="PF04265">
    <property type="entry name" value="TPK_B1_binding"/>
    <property type="match status" value="1"/>
</dbReference>
<evidence type="ECO:0000313" key="10">
    <source>
        <dbReference type="Proteomes" id="UP000325393"/>
    </source>
</evidence>
<dbReference type="GO" id="GO:0016301">
    <property type="term" value="F:kinase activity"/>
    <property type="evidence" value="ECO:0007669"/>
    <property type="project" value="UniProtKB-KW"/>
</dbReference>
<dbReference type="InterPro" id="IPR036759">
    <property type="entry name" value="TPK_catalytic_sf"/>
</dbReference>
<dbReference type="PANTHER" id="PTHR41299">
    <property type="entry name" value="THIAMINE PYROPHOSPHOKINASE"/>
    <property type="match status" value="1"/>
</dbReference>
<gene>
    <name evidence="8" type="ORF">LA749_03495</name>
    <name evidence="7" type="ORF">LBAT_0653</name>
</gene>
<accession>A0A0D6A2I6</accession>
<evidence type="ECO:0000256" key="3">
    <source>
        <dbReference type="ARBA" id="ARBA00022777"/>
    </source>
</evidence>
<keyword evidence="4" id="KW-0067">ATP-binding</keyword>
<dbReference type="GO" id="GO:0004788">
    <property type="term" value="F:thiamine diphosphokinase activity"/>
    <property type="evidence" value="ECO:0007669"/>
    <property type="project" value="UniProtKB-UniRule"/>
</dbReference>
<dbReference type="PANTHER" id="PTHR41299:SF1">
    <property type="entry name" value="THIAMINE PYROPHOSPHOKINASE"/>
    <property type="match status" value="1"/>
</dbReference>
<dbReference type="PATRIC" id="fig|1600.4.peg.668"/>
<dbReference type="InterPro" id="IPR007373">
    <property type="entry name" value="Thiamin_PyroPKinase_B1-bd"/>
</dbReference>
<name>A0A0D6A2I6_9LACO</name>
<dbReference type="SUPFAM" id="SSF63999">
    <property type="entry name" value="Thiamin pyrophosphokinase, catalytic domain"/>
    <property type="match status" value="1"/>
</dbReference>
<evidence type="ECO:0000313" key="7">
    <source>
        <dbReference type="EMBL" id="BAQ57042.1"/>
    </source>
</evidence>
<evidence type="ECO:0000256" key="4">
    <source>
        <dbReference type="ARBA" id="ARBA00022840"/>
    </source>
</evidence>
<evidence type="ECO:0000256" key="2">
    <source>
        <dbReference type="ARBA" id="ARBA00022741"/>
    </source>
</evidence>
<protein>
    <recommendedName>
        <fullName evidence="5">Thiamine diphosphokinase</fullName>
        <ecNumber evidence="5">2.7.6.2</ecNumber>
    </recommendedName>
</protein>
<dbReference type="EMBL" id="AP014808">
    <property type="protein sequence ID" value="BAQ57042.1"/>
    <property type="molecule type" value="Genomic_DNA"/>
</dbReference>
<evidence type="ECO:0000256" key="1">
    <source>
        <dbReference type="ARBA" id="ARBA00022679"/>
    </source>
</evidence>
<keyword evidence="9" id="KW-1185">Reference proteome</keyword>
<dbReference type="EC" id="2.7.6.2" evidence="5"/>
<keyword evidence="1 8" id="KW-0808">Transferase</keyword>
<dbReference type="GeneID" id="78212046"/>
<dbReference type="InterPro" id="IPR006282">
    <property type="entry name" value="Thi_PPkinase"/>
</dbReference>
<dbReference type="OrthoDB" id="9804377at2"/>
<evidence type="ECO:0000256" key="5">
    <source>
        <dbReference type="NCBIfam" id="TIGR01378"/>
    </source>
</evidence>
<dbReference type="GO" id="GO:0009229">
    <property type="term" value="P:thiamine diphosphate biosynthetic process"/>
    <property type="evidence" value="ECO:0007669"/>
    <property type="project" value="InterPro"/>
</dbReference>
<dbReference type="Proteomes" id="UP000325393">
    <property type="component" value="Chromosome"/>
</dbReference>
<dbReference type="NCBIfam" id="TIGR01378">
    <property type="entry name" value="thi_PPkinase"/>
    <property type="match status" value="1"/>
</dbReference>
<evidence type="ECO:0000259" key="6">
    <source>
        <dbReference type="SMART" id="SM00983"/>
    </source>
</evidence>
<dbReference type="Pfam" id="PF04263">
    <property type="entry name" value="TPK_catalytic"/>
    <property type="match status" value="1"/>
</dbReference>
<feature type="domain" description="Thiamin pyrophosphokinase thiamin-binding" evidence="6">
    <location>
        <begin position="149"/>
        <end position="215"/>
    </location>
</feature>
<keyword evidence="2" id="KW-0547">Nucleotide-binding</keyword>
<dbReference type="Gene3D" id="3.40.50.10240">
    <property type="entry name" value="Thiamin pyrophosphokinase, catalytic domain"/>
    <property type="match status" value="1"/>
</dbReference>
<dbReference type="GO" id="GO:0006772">
    <property type="term" value="P:thiamine metabolic process"/>
    <property type="evidence" value="ECO:0007669"/>
    <property type="project" value="UniProtKB-UniRule"/>
</dbReference>
<dbReference type="InterPro" id="IPR007371">
    <property type="entry name" value="TPK_catalytic"/>
</dbReference>
<evidence type="ECO:0000313" key="9">
    <source>
        <dbReference type="Proteomes" id="UP000035709"/>
    </source>
</evidence>
<dbReference type="RefSeq" id="WP_056969736.1">
    <property type="nucleotide sequence ID" value="NZ_AP014808.1"/>
</dbReference>
<evidence type="ECO:0000313" key="8">
    <source>
        <dbReference type="EMBL" id="QFG51110.1"/>
    </source>
</evidence>
<dbReference type="CDD" id="cd07995">
    <property type="entry name" value="TPK"/>
    <property type="match status" value="1"/>
</dbReference>
<reference evidence="8 10" key="2">
    <citation type="submission" date="2019-09" db="EMBL/GenBank/DDBJ databases">
        <title>Genome sequencing of Lactobacillus acetotolerans.</title>
        <authorList>
            <person name="Kim K."/>
        </authorList>
    </citation>
    <scope>NUCLEOTIDE SEQUENCE [LARGE SCALE GENOMIC DNA]</scope>
    <source>
        <strain evidence="8 10">LA749</strain>
    </source>
</reference>
<sequence length="228" mass="25584">MKAYALLGGPEEEWPQNIKNDFALAQQKNDLLIGVDRGSLLLEEMGLIPDLAIGDFDSLEKSELAKIDSSVPDIRYSSPIKDATDSELMVKIAFEDYHVDSLTILGATGGRIDHFLINLFMILNPKINKYAEKITLLDKQNLLNFYIPGQHVINRKAGYNYVGVADLSGVKDLNIEGARYELANYSNSYPLIFGSNEFLPDKDTFEISFKKGTVAIIYSKDINRFHNI</sequence>
<dbReference type="GO" id="GO:0005524">
    <property type="term" value="F:ATP binding"/>
    <property type="evidence" value="ECO:0007669"/>
    <property type="project" value="UniProtKB-KW"/>
</dbReference>
<keyword evidence="3 7" id="KW-0418">Kinase</keyword>
<proteinExistence type="predicted"/>
<dbReference type="GO" id="GO:0030975">
    <property type="term" value="F:thiamine binding"/>
    <property type="evidence" value="ECO:0007669"/>
    <property type="project" value="InterPro"/>
</dbReference>
<reference evidence="7 9" key="1">
    <citation type="submission" date="2015-03" db="EMBL/GenBank/DDBJ databases">
        <title>Complete genome sequence of Lactobacillus acetotolerans NBRC 13120.</title>
        <authorList>
            <person name="Toh H."/>
            <person name="Morita H."/>
            <person name="Fujita N."/>
        </authorList>
    </citation>
    <scope>NUCLEOTIDE SEQUENCE [LARGE SCALE GENOMIC DNA]</scope>
    <source>
        <strain evidence="7 9">NBRC 13120</strain>
    </source>
</reference>
<dbReference type="EMBL" id="CP044496">
    <property type="protein sequence ID" value="QFG51110.1"/>
    <property type="molecule type" value="Genomic_DNA"/>
</dbReference>